<feature type="domain" description="Tyr recombinase" evidence="7">
    <location>
        <begin position="208"/>
        <end position="401"/>
    </location>
</feature>
<name>A0A1G8FHK6_9FLAO</name>
<keyword evidence="4" id="KW-0233">DNA recombination</keyword>
<dbReference type="GO" id="GO:0015074">
    <property type="term" value="P:DNA integration"/>
    <property type="evidence" value="ECO:0007669"/>
    <property type="project" value="UniProtKB-KW"/>
</dbReference>
<dbReference type="GO" id="GO:0006310">
    <property type="term" value="P:DNA recombination"/>
    <property type="evidence" value="ECO:0007669"/>
    <property type="project" value="UniProtKB-KW"/>
</dbReference>
<dbReference type="InterPro" id="IPR011010">
    <property type="entry name" value="DNA_brk_join_enz"/>
</dbReference>
<dbReference type="Pfam" id="PF13102">
    <property type="entry name" value="Phage_int_SAM_5"/>
    <property type="match status" value="1"/>
</dbReference>
<dbReference type="CDD" id="cd01185">
    <property type="entry name" value="INTN1_C_like"/>
    <property type="match status" value="1"/>
</dbReference>
<dbReference type="InterPro" id="IPR050090">
    <property type="entry name" value="Tyrosine_recombinase_XerCD"/>
</dbReference>
<evidence type="ECO:0000256" key="6">
    <source>
        <dbReference type="SAM" id="Coils"/>
    </source>
</evidence>
<dbReference type="OrthoDB" id="9806835at2"/>
<dbReference type="InterPro" id="IPR044068">
    <property type="entry name" value="CB"/>
</dbReference>
<keyword evidence="3 5" id="KW-0238">DNA-binding</keyword>
<dbReference type="Pfam" id="PF00589">
    <property type="entry name" value="Phage_integrase"/>
    <property type="match status" value="1"/>
</dbReference>
<gene>
    <name evidence="9" type="ORF">SAMN04489796_104254</name>
</gene>
<proteinExistence type="inferred from homology"/>
<evidence type="ECO:0000256" key="5">
    <source>
        <dbReference type="PROSITE-ProRule" id="PRU01248"/>
    </source>
</evidence>
<evidence type="ECO:0000256" key="1">
    <source>
        <dbReference type="ARBA" id="ARBA00008857"/>
    </source>
</evidence>
<feature type="coiled-coil region" evidence="6">
    <location>
        <begin position="63"/>
        <end position="90"/>
    </location>
</feature>
<reference evidence="10" key="1">
    <citation type="submission" date="2016-10" db="EMBL/GenBank/DDBJ databases">
        <authorList>
            <person name="Varghese N."/>
            <person name="Submissions S."/>
        </authorList>
    </citation>
    <scope>NUCLEOTIDE SEQUENCE [LARGE SCALE GENOMIC DNA]</scope>
    <source>
        <strain evidence="10">DSM 15363</strain>
    </source>
</reference>
<dbReference type="RefSeq" id="WP_092468453.1">
    <property type="nucleotide sequence ID" value="NZ_FNCZ01000004.1"/>
</dbReference>
<dbReference type="Gene3D" id="1.10.150.130">
    <property type="match status" value="1"/>
</dbReference>
<evidence type="ECO:0000313" key="10">
    <source>
        <dbReference type="Proteomes" id="UP000199492"/>
    </source>
</evidence>
<dbReference type="PROSITE" id="PS51898">
    <property type="entry name" value="TYR_RECOMBINASE"/>
    <property type="match status" value="1"/>
</dbReference>
<evidence type="ECO:0000256" key="2">
    <source>
        <dbReference type="ARBA" id="ARBA00022908"/>
    </source>
</evidence>
<keyword evidence="6" id="KW-0175">Coiled coil</keyword>
<protein>
    <submittedName>
        <fullName evidence="9">Site-specific recombinase XerD</fullName>
    </submittedName>
</protein>
<dbReference type="Gene3D" id="1.10.443.10">
    <property type="entry name" value="Intergrase catalytic core"/>
    <property type="match status" value="1"/>
</dbReference>
<dbReference type="InterPro" id="IPR025269">
    <property type="entry name" value="SAM-like_dom"/>
</dbReference>
<evidence type="ECO:0000256" key="3">
    <source>
        <dbReference type="ARBA" id="ARBA00023125"/>
    </source>
</evidence>
<dbReference type="STRING" id="262004.SAMN04489796_104254"/>
<dbReference type="InterPro" id="IPR002104">
    <property type="entry name" value="Integrase_catalytic"/>
</dbReference>
<dbReference type="PANTHER" id="PTHR30349:SF64">
    <property type="entry name" value="PROPHAGE INTEGRASE INTD-RELATED"/>
    <property type="match status" value="1"/>
</dbReference>
<dbReference type="SUPFAM" id="SSF56349">
    <property type="entry name" value="DNA breaking-rejoining enzymes"/>
    <property type="match status" value="1"/>
</dbReference>
<keyword evidence="2" id="KW-0229">DNA integration</keyword>
<dbReference type="PANTHER" id="PTHR30349">
    <property type="entry name" value="PHAGE INTEGRASE-RELATED"/>
    <property type="match status" value="1"/>
</dbReference>
<evidence type="ECO:0000313" key="9">
    <source>
        <dbReference type="EMBL" id="SDH81526.1"/>
    </source>
</evidence>
<evidence type="ECO:0000259" key="8">
    <source>
        <dbReference type="PROSITE" id="PS51900"/>
    </source>
</evidence>
<accession>A0A1G8FHK6</accession>
<dbReference type="GO" id="GO:0003677">
    <property type="term" value="F:DNA binding"/>
    <property type="evidence" value="ECO:0007669"/>
    <property type="project" value="UniProtKB-UniRule"/>
</dbReference>
<evidence type="ECO:0000256" key="4">
    <source>
        <dbReference type="ARBA" id="ARBA00023172"/>
    </source>
</evidence>
<keyword evidence="10" id="KW-1185">Reference proteome</keyword>
<dbReference type="InterPro" id="IPR010998">
    <property type="entry name" value="Integrase_recombinase_N"/>
</dbReference>
<dbReference type="EMBL" id="FNCZ01000004">
    <property type="protein sequence ID" value="SDH81526.1"/>
    <property type="molecule type" value="Genomic_DNA"/>
</dbReference>
<feature type="domain" description="Core-binding (CB)" evidence="8">
    <location>
        <begin position="102"/>
        <end position="186"/>
    </location>
</feature>
<dbReference type="Pfam" id="PF17293">
    <property type="entry name" value="Arm-DNA-bind_5"/>
    <property type="match status" value="1"/>
</dbReference>
<dbReference type="AlphaFoldDB" id="A0A1G8FHK6"/>
<evidence type="ECO:0000259" key="7">
    <source>
        <dbReference type="PROSITE" id="PS51898"/>
    </source>
</evidence>
<sequence length="405" mass="47357">MSSIKLILRNNKVDKAGEAPLYLRVIKDRKTKFISLSLKLKPNEWDEDKQKVKKNHSNSTRLNAYISQKVADAKGEIADLERRNQSTTARKLKEAIKGKPLTNFFDYSDNLCEKRKDTLAYSTYKNYKTYLKKFEKFVGHRELMFEDITVTTLKDFASYCSSTLGNNNTTINFSLKIMKIMFKEAQKEDLIPLDLFPFNKFTVKKEKSTKRYLTAEQFQDFMDLEVSNKDKAQIIKDMFIFSVFAGGLRFGDMLELKWKNYDKKNGRITKIIRKTNRQHSVRIGQKAVEILEKYQQKDQKQEDIIFPFANIDKTYFTDKEHRNLITGRAIALSNMYLRKMGTRLELPFNLSFHISRHTFATRALNNGMRIEHVSKLMDHSDIGITQVYAKIISSELDNAVDKYIN</sequence>
<organism evidence="9 10">
    <name type="scientific">Winogradskyella thalassocola</name>
    <dbReference type="NCBI Taxonomy" id="262004"/>
    <lineage>
        <taxon>Bacteria</taxon>
        <taxon>Pseudomonadati</taxon>
        <taxon>Bacteroidota</taxon>
        <taxon>Flavobacteriia</taxon>
        <taxon>Flavobacteriales</taxon>
        <taxon>Flavobacteriaceae</taxon>
        <taxon>Winogradskyella</taxon>
    </lineage>
</organism>
<comment type="similarity">
    <text evidence="1">Belongs to the 'phage' integrase family.</text>
</comment>
<dbReference type="PROSITE" id="PS51900">
    <property type="entry name" value="CB"/>
    <property type="match status" value="1"/>
</dbReference>
<dbReference type="Proteomes" id="UP000199492">
    <property type="component" value="Unassembled WGS sequence"/>
</dbReference>
<dbReference type="InterPro" id="IPR035386">
    <property type="entry name" value="Arm-DNA-bind_5"/>
</dbReference>
<dbReference type="InterPro" id="IPR013762">
    <property type="entry name" value="Integrase-like_cat_sf"/>
</dbReference>